<dbReference type="Pfam" id="PF01973">
    <property type="entry name" value="MptE-like"/>
    <property type="match status" value="1"/>
</dbReference>
<dbReference type="PANTHER" id="PTHR41786:SF1">
    <property type="entry name" value="6-HYDROXYMETHYLPTERIN DIPHOSPHOKINASE MPTE-LIKE DOMAIN-CONTAINING PROTEIN"/>
    <property type="match status" value="1"/>
</dbReference>
<comment type="caution">
    <text evidence="2">The sequence shown here is derived from an EMBL/GenBank/DDBJ whole genome shotgun (WGS) entry which is preliminary data.</text>
</comment>
<reference evidence="2 3" key="1">
    <citation type="submission" date="2020-07" db="EMBL/GenBank/DDBJ databases">
        <title>Draft whole-genome sequence of Heliobacterium chlorum DSM 3682, type strain.</title>
        <authorList>
            <person name="Kyndt J.A."/>
            <person name="Meyer T.E."/>
            <person name="Imhoff J.F."/>
        </authorList>
    </citation>
    <scope>NUCLEOTIDE SEQUENCE [LARGE SCALE GENOMIC DNA]</scope>
    <source>
        <strain evidence="2 3">DSM 3682</strain>
    </source>
</reference>
<dbReference type="InterPro" id="IPR002826">
    <property type="entry name" value="MptE-like"/>
</dbReference>
<keyword evidence="3" id="KW-1185">Reference proteome</keyword>
<accession>A0ABR7T3M5</accession>
<protein>
    <submittedName>
        <fullName evidence="2">Motility associated factor glycosyltransferase family protein</fullName>
    </submittedName>
</protein>
<dbReference type="PANTHER" id="PTHR41786">
    <property type="entry name" value="MOTILITY ACCESSORY FACTOR MAF"/>
    <property type="match status" value="1"/>
</dbReference>
<evidence type="ECO:0000259" key="1">
    <source>
        <dbReference type="Pfam" id="PF01973"/>
    </source>
</evidence>
<name>A0ABR7T3M5_HELCL</name>
<evidence type="ECO:0000313" key="3">
    <source>
        <dbReference type="Proteomes" id="UP000617402"/>
    </source>
</evidence>
<feature type="domain" description="6-hydroxymethylpterin diphosphokinase MptE-like" evidence="1">
    <location>
        <begin position="221"/>
        <end position="394"/>
    </location>
</feature>
<evidence type="ECO:0000313" key="2">
    <source>
        <dbReference type="EMBL" id="MBC9784449.1"/>
    </source>
</evidence>
<sequence length="637" mass="72776">MTFVPPAYTKFLNEQIFQGNIQALATVQRPLAEHMAQYKPPLNQPFRVEPTPSGDLTLAFSVDDYECYLHSKEDPQAEARKWVSEVMGDPASAYVIFGFGLGYPLQVLRQIIPQRAKVLVFEQSIDVFWLALWTVDLRVLLSDPRFRYAIAMDVTSVRPMMYNMNFSSWDSLTAQLYEFNHLTMLFDEYYRDVSQYLKEYFESQQIEVNTEHFFDLTWTLNFLRNLPKVLEAAPVRHLFGRFENVPAVIVAAGPSLEKNIDQLAEFAVRGVIIATSPTLRALLQRGIRPNFVVIIDGDPANLNYFKDLPNDEVPLVFDATTYPFILQSYRGGGKHFVLFGADKKPVYNVLETHVDITQSIVNVGGSVANMGLNLAYQLGCNPIVFAGQDLALTNQVTHFSGYDNRRGVVDINDKNLIETEDIFGEKIYTQSILMAFREWFEWFITVHADRTYINATEGGIGIPGVPNRPLVEVMGDLPSIIDRSRFELTTHEAFIKGVGELERVVRPAAGELGKLRTHLQTIAAECRKGEELVTSHRRFVHSKMDVTDRFLRYYKKLEQIQQRIEGNKFSMDFLRLAFRPVQGMIEQSLALQNPTNEREAIGQDLTRAELFFKEIGRRTALILDQVEETLQALELRL</sequence>
<dbReference type="EMBL" id="JACVHF010000006">
    <property type="protein sequence ID" value="MBC9784449.1"/>
    <property type="molecule type" value="Genomic_DNA"/>
</dbReference>
<organism evidence="2 3">
    <name type="scientific">Heliobacterium chlorum</name>
    <dbReference type="NCBI Taxonomy" id="2698"/>
    <lineage>
        <taxon>Bacteria</taxon>
        <taxon>Bacillati</taxon>
        <taxon>Bacillota</taxon>
        <taxon>Clostridia</taxon>
        <taxon>Eubacteriales</taxon>
        <taxon>Heliobacteriaceae</taxon>
        <taxon>Heliobacterium</taxon>
    </lineage>
</organism>
<proteinExistence type="predicted"/>
<dbReference type="Proteomes" id="UP000617402">
    <property type="component" value="Unassembled WGS sequence"/>
</dbReference>
<dbReference type="RefSeq" id="WP_188039566.1">
    <property type="nucleotide sequence ID" value="NZ_JACVHF010000006.1"/>
</dbReference>
<gene>
    <name evidence="2" type="ORF">H1S01_07985</name>
</gene>